<dbReference type="EMBL" id="CP001860">
    <property type="protein sequence ID" value="ADB60049.1"/>
    <property type="molecule type" value="Genomic_DNA"/>
</dbReference>
<dbReference type="GO" id="GO:0016491">
    <property type="term" value="F:oxidoreductase activity"/>
    <property type="evidence" value="ECO:0007669"/>
    <property type="project" value="InterPro"/>
</dbReference>
<dbReference type="GeneID" id="8741746"/>
<keyword evidence="4" id="KW-1185">Reference proteome</keyword>
<organism evidence="3 4">
    <name type="scientific">Haloterrigena turkmenica (strain ATCC 51198 / DSM 5511 / JCM 9101 / NCIMB 13204 / VKM B-1734 / 4k)</name>
    <name type="common">Halococcus turkmenicus</name>
    <dbReference type="NCBI Taxonomy" id="543526"/>
    <lineage>
        <taxon>Archaea</taxon>
        <taxon>Methanobacteriati</taxon>
        <taxon>Methanobacteriota</taxon>
        <taxon>Stenosarchaea group</taxon>
        <taxon>Halobacteria</taxon>
        <taxon>Halobacteriales</taxon>
        <taxon>Natrialbaceae</taxon>
        <taxon>Haloterrigena</taxon>
    </lineage>
</organism>
<reference evidence="3 4" key="1">
    <citation type="journal article" date="2010" name="Stand. Genomic Sci.">
        <title>Complete genome sequence of Haloterrigena turkmenica type strain (4k).</title>
        <authorList>
            <person name="Saunders E."/>
            <person name="Tindall B.J."/>
            <person name="Fahnrich R."/>
            <person name="Lapidus A."/>
            <person name="Copeland A."/>
            <person name="Del Rio T.G."/>
            <person name="Lucas S."/>
            <person name="Chen F."/>
            <person name="Tice H."/>
            <person name="Cheng J.F."/>
            <person name="Han C."/>
            <person name="Detter J.C."/>
            <person name="Bruce D."/>
            <person name="Goodwin L."/>
            <person name="Chain P."/>
            <person name="Pitluck S."/>
            <person name="Pati A."/>
            <person name="Ivanova N."/>
            <person name="Mavromatis K."/>
            <person name="Chen A."/>
            <person name="Palaniappan K."/>
            <person name="Land M."/>
            <person name="Hauser L."/>
            <person name="Chang Y.J."/>
            <person name="Jeffries C.D."/>
            <person name="Brettin T."/>
            <person name="Rohde M."/>
            <person name="Goker M."/>
            <person name="Bristow J."/>
            <person name="Eisen J.A."/>
            <person name="Markowitz V."/>
            <person name="Hugenholtz P."/>
            <person name="Klenk H.P."/>
            <person name="Kyrpides N.C."/>
        </authorList>
    </citation>
    <scope>NUCLEOTIDE SEQUENCE [LARGE SCALE GENOMIC DNA]</scope>
    <source>
        <strain evidence="4">ATCC 51198 / DSM 5511 / JCM 9101 / NCIMB 13204 / VKM B-1734 / 4k</strain>
    </source>
</reference>
<feature type="domain" description="Thioredoxin" evidence="2">
    <location>
        <begin position="35"/>
        <end position="194"/>
    </location>
</feature>
<dbReference type="InterPro" id="IPR013740">
    <property type="entry name" value="Redoxin"/>
</dbReference>
<dbReference type="SUPFAM" id="SSF52833">
    <property type="entry name" value="Thioredoxin-like"/>
    <property type="match status" value="1"/>
</dbReference>
<protein>
    <recommendedName>
        <fullName evidence="2">Thioredoxin domain-containing protein</fullName>
    </recommendedName>
</protein>
<dbReference type="OrthoDB" id="115386at2157"/>
<dbReference type="eggNOG" id="arCOG06181">
    <property type="taxonomic scope" value="Archaea"/>
</dbReference>
<feature type="region of interest" description="Disordered" evidence="1">
    <location>
        <begin position="192"/>
        <end position="227"/>
    </location>
</feature>
<evidence type="ECO:0000256" key="1">
    <source>
        <dbReference type="SAM" id="MobiDB-lite"/>
    </source>
</evidence>
<gene>
    <name evidence="3" type="ordered locus">Htur_1157</name>
</gene>
<proteinExistence type="predicted"/>
<dbReference type="InterPro" id="IPR013766">
    <property type="entry name" value="Thioredoxin_domain"/>
</dbReference>
<evidence type="ECO:0000313" key="4">
    <source>
        <dbReference type="Proteomes" id="UP000001903"/>
    </source>
</evidence>
<name>D2RZC5_HALTV</name>
<feature type="region of interest" description="Disordered" evidence="1">
    <location>
        <begin position="27"/>
        <end position="51"/>
    </location>
</feature>
<feature type="compositionally biased region" description="Acidic residues" evidence="1">
    <location>
        <begin position="31"/>
        <end position="51"/>
    </location>
</feature>
<evidence type="ECO:0000313" key="3">
    <source>
        <dbReference type="EMBL" id="ADB60049.1"/>
    </source>
</evidence>
<dbReference type="PROSITE" id="PS51257">
    <property type="entry name" value="PROKAR_LIPOPROTEIN"/>
    <property type="match status" value="1"/>
</dbReference>
<dbReference type="HOGENOM" id="CLU_110107_0_0_2"/>
<dbReference type="Pfam" id="PF08534">
    <property type="entry name" value="Redoxin"/>
    <property type="match status" value="1"/>
</dbReference>
<dbReference type="InterPro" id="IPR036249">
    <property type="entry name" value="Thioredoxin-like_sf"/>
</dbReference>
<accession>D2RZC5</accession>
<dbReference type="KEGG" id="htu:Htur_1157"/>
<sequence>MTTGRDTVARRDILQLVGAGSVAALAGCTGDDGDESNEESAPEPEAVDVSEDATWRTAALTDVTTDEEFSVEDTERPVIVHTFAIGCAVCRSQHREFDTVYESDDVDVEIVDLTIDPNDNPEDIRAHADEEGYEWRFGVASDEVTGSLSSDFGREVTSSASSPVIVVCPDGGVYRLEKKVDAEHFESILADVCGPVDSSGSDDSGNSTGESNATNSSDSDDSTNSSA</sequence>
<feature type="compositionally biased region" description="Low complexity" evidence="1">
    <location>
        <begin position="197"/>
        <end position="227"/>
    </location>
</feature>
<dbReference type="RefSeq" id="WP_012942355.1">
    <property type="nucleotide sequence ID" value="NC_013743.1"/>
</dbReference>
<dbReference type="PROSITE" id="PS51352">
    <property type="entry name" value="THIOREDOXIN_2"/>
    <property type="match status" value="1"/>
</dbReference>
<dbReference type="AlphaFoldDB" id="D2RZC5"/>
<dbReference type="Proteomes" id="UP000001903">
    <property type="component" value="Chromosome"/>
</dbReference>
<dbReference type="CDD" id="cd13120">
    <property type="entry name" value="BF2867_like_N"/>
    <property type="match status" value="1"/>
</dbReference>
<evidence type="ECO:0000259" key="2">
    <source>
        <dbReference type="PROSITE" id="PS51352"/>
    </source>
</evidence>
<dbReference type="Gene3D" id="3.40.30.10">
    <property type="entry name" value="Glutaredoxin"/>
    <property type="match status" value="1"/>
</dbReference>
<dbReference type="STRING" id="543526.Htur_1157"/>